<evidence type="ECO:0000313" key="3">
    <source>
        <dbReference type="Proteomes" id="UP000004810"/>
    </source>
</evidence>
<sequence>GYMLSGEVSESASSSSTTYYGSCSRMDPDVAERITSLLSSLRLTSLHNNIPQNGEVERLKQIHRQLEWLVSEESRDWTDAENFSVHQTICTELLKMHKQDETLINRKVIKYKGSITVSKE</sequence>
<dbReference type="AlphaFoldDB" id="J9EAR8"/>
<name>J9EAR8_WUCBA</name>
<dbReference type="Proteomes" id="UP000004810">
    <property type="component" value="Unassembled WGS sequence"/>
</dbReference>
<feature type="region of interest" description="Disordered" evidence="1">
    <location>
        <begin position="1"/>
        <end position="23"/>
    </location>
</feature>
<proteinExistence type="predicted"/>
<reference evidence="3" key="1">
    <citation type="submission" date="2012-08" db="EMBL/GenBank/DDBJ databases">
        <title>The Genome Sequence of Wuchereria bancrofti.</title>
        <authorList>
            <person name="Nutman T.B."/>
            <person name="Fink D.L."/>
            <person name="Russ C."/>
            <person name="Young S."/>
            <person name="Zeng Q."/>
            <person name="Koehrsen M."/>
            <person name="Alvarado L."/>
            <person name="Berlin A."/>
            <person name="Chapman S.B."/>
            <person name="Chen Z."/>
            <person name="Freedman E."/>
            <person name="Gellesch M."/>
            <person name="Goldberg J."/>
            <person name="Griggs A."/>
            <person name="Gujja S."/>
            <person name="Heilman E.R."/>
            <person name="Heiman D."/>
            <person name="Hepburn T."/>
            <person name="Howarth C."/>
            <person name="Jen D."/>
            <person name="Larson L."/>
            <person name="Lewis B."/>
            <person name="Mehta T."/>
            <person name="Park D."/>
            <person name="Pearson M."/>
            <person name="Roberts A."/>
            <person name="Saif S."/>
            <person name="Shea T."/>
            <person name="Shenoy N."/>
            <person name="Sisk P."/>
            <person name="Stolte C."/>
            <person name="Sykes S."/>
            <person name="Walk T."/>
            <person name="White J."/>
            <person name="Yandava C."/>
            <person name="Haas B."/>
            <person name="Henn M.R."/>
            <person name="Nusbaum C."/>
            <person name="Birren B."/>
        </authorList>
    </citation>
    <scope>NUCLEOTIDE SEQUENCE [LARGE SCALE GENOMIC DNA]</scope>
    <source>
        <strain evidence="3">NA</strain>
    </source>
</reference>
<feature type="non-terminal residue" evidence="2">
    <location>
        <position position="1"/>
    </location>
</feature>
<accession>J9EAR8</accession>
<protein>
    <submittedName>
        <fullName evidence="2">Uncharacterized protein</fullName>
    </submittedName>
</protein>
<evidence type="ECO:0000256" key="1">
    <source>
        <dbReference type="SAM" id="MobiDB-lite"/>
    </source>
</evidence>
<organism evidence="2 3">
    <name type="scientific">Wuchereria bancrofti</name>
    <dbReference type="NCBI Taxonomy" id="6293"/>
    <lineage>
        <taxon>Eukaryota</taxon>
        <taxon>Metazoa</taxon>
        <taxon>Ecdysozoa</taxon>
        <taxon>Nematoda</taxon>
        <taxon>Chromadorea</taxon>
        <taxon>Rhabditida</taxon>
        <taxon>Spirurina</taxon>
        <taxon>Spiruromorpha</taxon>
        <taxon>Filarioidea</taxon>
        <taxon>Onchocercidae</taxon>
        <taxon>Wuchereria</taxon>
    </lineage>
</organism>
<evidence type="ECO:0000313" key="2">
    <source>
        <dbReference type="EMBL" id="EJW72489.1"/>
    </source>
</evidence>
<comment type="caution">
    <text evidence="2">The sequence shown here is derived from an EMBL/GenBank/DDBJ whole genome shotgun (WGS) entry which is preliminary data.</text>
</comment>
<dbReference type="EMBL" id="ADBV01016067">
    <property type="protein sequence ID" value="EJW72489.1"/>
    <property type="molecule type" value="Genomic_DNA"/>
</dbReference>
<gene>
    <name evidence="2" type="ORF">WUBG_16604</name>
</gene>